<feature type="compositionally biased region" description="Basic and acidic residues" evidence="1">
    <location>
        <begin position="1"/>
        <end position="11"/>
    </location>
</feature>
<dbReference type="RefSeq" id="XP_060419363.1">
    <property type="nucleotide sequence ID" value="XM_060556699.1"/>
</dbReference>
<evidence type="ECO:0000256" key="1">
    <source>
        <dbReference type="SAM" id="MobiDB-lite"/>
    </source>
</evidence>
<reference evidence="2" key="1">
    <citation type="submission" date="2021-06" db="EMBL/GenBank/DDBJ databases">
        <title>Comparative genomics, transcriptomics and evolutionary studies reveal genomic signatures of adaptation to plant cell wall in hemibiotrophic fungi.</title>
        <authorList>
            <consortium name="DOE Joint Genome Institute"/>
            <person name="Baroncelli R."/>
            <person name="Diaz J.F."/>
            <person name="Benocci T."/>
            <person name="Peng M."/>
            <person name="Battaglia E."/>
            <person name="Haridas S."/>
            <person name="Andreopoulos W."/>
            <person name="Labutti K."/>
            <person name="Pangilinan J."/>
            <person name="Floch G.L."/>
            <person name="Makela M.R."/>
            <person name="Henrissat B."/>
            <person name="Grigoriev I.V."/>
            <person name="Crouch J.A."/>
            <person name="De Vries R.P."/>
            <person name="Sukno S.A."/>
            <person name="Thon M.R."/>
        </authorList>
    </citation>
    <scope>NUCLEOTIDE SEQUENCE</scope>
    <source>
        <strain evidence="2">CBS 125086</strain>
    </source>
</reference>
<accession>A0AAD8VB81</accession>
<protein>
    <submittedName>
        <fullName evidence="2">Uncharacterized protein</fullName>
    </submittedName>
</protein>
<sequence length="68" mass="7717">MFNGRQKERGRERRSKQSGAAFLPHSVPSQPWPWLGGWWAVTWCIRLLGVCSVVIDERTCGSTSGHYV</sequence>
<feature type="non-terminal residue" evidence="2">
    <location>
        <position position="68"/>
    </location>
</feature>
<dbReference type="GeneID" id="85440939"/>
<evidence type="ECO:0000313" key="3">
    <source>
        <dbReference type="Proteomes" id="UP001230504"/>
    </source>
</evidence>
<proteinExistence type="predicted"/>
<gene>
    <name evidence="2" type="ORF">LY79DRAFT_537868</name>
</gene>
<comment type="caution">
    <text evidence="2">The sequence shown here is derived from an EMBL/GenBank/DDBJ whole genome shotgun (WGS) entry which is preliminary data.</text>
</comment>
<name>A0AAD8VB81_9PEZI</name>
<evidence type="ECO:0000313" key="2">
    <source>
        <dbReference type="EMBL" id="KAK1598686.1"/>
    </source>
</evidence>
<dbReference type="EMBL" id="JAHLJV010000004">
    <property type="protein sequence ID" value="KAK1598686.1"/>
    <property type="molecule type" value="Genomic_DNA"/>
</dbReference>
<organism evidence="2 3">
    <name type="scientific">Colletotrichum navitas</name>
    <dbReference type="NCBI Taxonomy" id="681940"/>
    <lineage>
        <taxon>Eukaryota</taxon>
        <taxon>Fungi</taxon>
        <taxon>Dikarya</taxon>
        <taxon>Ascomycota</taxon>
        <taxon>Pezizomycotina</taxon>
        <taxon>Sordariomycetes</taxon>
        <taxon>Hypocreomycetidae</taxon>
        <taxon>Glomerellales</taxon>
        <taxon>Glomerellaceae</taxon>
        <taxon>Colletotrichum</taxon>
        <taxon>Colletotrichum graminicola species complex</taxon>
    </lineage>
</organism>
<feature type="region of interest" description="Disordered" evidence="1">
    <location>
        <begin position="1"/>
        <end position="29"/>
    </location>
</feature>
<keyword evidence="3" id="KW-1185">Reference proteome</keyword>
<dbReference type="AlphaFoldDB" id="A0AAD8VB81"/>
<dbReference type="Proteomes" id="UP001230504">
    <property type="component" value="Unassembled WGS sequence"/>
</dbReference>